<sequence>MDDVQAALLREIDAYLAFFKRRQEIELDYVDALRKLSARTQQGDRSFDDEAHAHIPTSWRKAWLDVRSTAEDEARSHRITAEGLERLIATLGNFRDNRLTPAAEEQDRIRRRIREDLRTTATEHSDYKNVVSRLRKTYERKVEELQNHEEAEALKEHEREKETHGARSPAYSSAKEEATTFPPEHWAANDSGPFLMTKGRNRSDSAASSKGGASSDVESSSSPPHAHSIGSPPLASVFVSGATSSSGSAPSAYRDPPTGKQNVFEAIAKRDWSGEKHRVNSIVRAVGSLAKGNDPAVALGPSRGVRSRQYGGKLKREAEQADRDYRSGIFQLETLRLQKLRVQSSARESLREFVAELASTLKTVLEQRVADQVSLGHSQVAIGEHVKPYVDRINAFQDAEDFFIGVRDEGPQEPPVYCASCLSSHVNAFVGECKSLLFGVGLQDYHANHPNLLVPLVVHRWSVPGPPNFLAYFSDRPALPFSIAKVEATGLDFEGIYRVPGKLATIQQFVHQMEKEESTFEFGQVDDVAAVAGVLKRQLQLYLRQLPIPLFPFSTADRKAFTAEYTASPDTATASLVRRIRRLSPPQQATLKALCQHLARVVDHENVNKMSASNLGLIFSTVVFGEDESATLESLANSKVCFASSPTLLRRR</sequence>
<dbReference type="SUPFAM" id="SSF48350">
    <property type="entry name" value="GTPase activation domain, GAP"/>
    <property type="match status" value="1"/>
</dbReference>
<dbReference type="Gene3D" id="1.20.1270.60">
    <property type="entry name" value="Arfaptin homology (AH) domain/BAR domain"/>
    <property type="match status" value="1"/>
</dbReference>
<dbReference type="CDD" id="cd00159">
    <property type="entry name" value="RhoGAP"/>
    <property type="match status" value="1"/>
</dbReference>
<feature type="region of interest" description="Disordered" evidence="2">
    <location>
        <begin position="151"/>
        <end position="260"/>
    </location>
</feature>
<dbReference type="GO" id="GO:0005096">
    <property type="term" value="F:GTPase activator activity"/>
    <property type="evidence" value="ECO:0007669"/>
    <property type="project" value="UniProtKB-KW"/>
</dbReference>
<evidence type="ECO:0000313" key="4">
    <source>
        <dbReference type="EMBL" id="CEQ39215.1"/>
    </source>
</evidence>
<feature type="compositionally biased region" description="Basic and acidic residues" evidence="2">
    <location>
        <begin position="151"/>
        <end position="165"/>
    </location>
</feature>
<keyword evidence="1" id="KW-0343">GTPase activation</keyword>
<protein>
    <submittedName>
        <fullName evidence="4">SPOSA6832_00716-mRNA-1:cds</fullName>
    </submittedName>
</protein>
<accession>A0A0D6EI29</accession>
<dbReference type="PROSITE" id="PS50238">
    <property type="entry name" value="RHOGAP"/>
    <property type="match status" value="1"/>
</dbReference>
<dbReference type="SMART" id="SM00324">
    <property type="entry name" value="RhoGAP"/>
    <property type="match status" value="1"/>
</dbReference>
<dbReference type="InterPro" id="IPR050729">
    <property type="entry name" value="Rho-GAP"/>
</dbReference>
<dbReference type="Gene3D" id="1.10.555.10">
    <property type="entry name" value="Rho GTPase activation protein"/>
    <property type="match status" value="1"/>
</dbReference>
<dbReference type="SUPFAM" id="SSF103657">
    <property type="entry name" value="BAR/IMD domain-like"/>
    <property type="match status" value="1"/>
</dbReference>
<dbReference type="InterPro" id="IPR027267">
    <property type="entry name" value="AH/BAR_dom_sf"/>
</dbReference>
<evidence type="ECO:0000256" key="2">
    <source>
        <dbReference type="SAM" id="MobiDB-lite"/>
    </source>
</evidence>
<dbReference type="GO" id="GO:0007165">
    <property type="term" value="P:signal transduction"/>
    <property type="evidence" value="ECO:0007669"/>
    <property type="project" value="InterPro"/>
</dbReference>
<keyword evidence="5" id="KW-1185">Reference proteome</keyword>
<dbReference type="InterPro" id="IPR000198">
    <property type="entry name" value="RhoGAP_dom"/>
</dbReference>
<organism evidence="4 5">
    <name type="scientific">Sporidiobolus salmonicolor</name>
    <name type="common">Yeast-like fungus</name>
    <name type="synonym">Sporobolomyces salmonicolor</name>
    <dbReference type="NCBI Taxonomy" id="5005"/>
    <lineage>
        <taxon>Eukaryota</taxon>
        <taxon>Fungi</taxon>
        <taxon>Dikarya</taxon>
        <taxon>Basidiomycota</taxon>
        <taxon>Pucciniomycotina</taxon>
        <taxon>Microbotryomycetes</taxon>
        <taxon>Sporidiobolales</taxon>
        <taxon>Sporidiobolaceae</taxon>
        <taxon>Sporobolomyces</taxon>
    </lineage>
</organism>
<evidence type="ECO:0000313" key="5">
    <source>
        <dbReference type="Proteomes" id="UP000243876"/>
    </source>
</evidence>
<dbReference type="PANTHER" id="PTHR23176:SF134">
    <property type="entry name" value="RHO-TYPE GTPASE-ACTIVATING PROTEIN"/>
    <property type="match status" value="1"/>
</dbReference>
<dbReference type="InterPro" id="IPR001060">
    <property type="entry name" value="FCH_dom"/>
</dbReference>
<proteinExistence type="predicted"/>
<dbReference type="PANTHER" id="PTHR23176">
    <property type="entry name" value="RHO/RAC/CDC GTPASE-ACTIVATING PROTEIN"/>
    <property type="match status" value="1"/>
</dbReference>
<dbReference type="EMBL" id="CENE01000002">
    <property type="protein sequence ID" value="CEQ39215.1"/>
    <property type="molecule type" value="Genomic_DNA"/>
</dbReference>
<dbReference type="OrthoDB" id="79452at2759"/>
<name>A0A0D6EI29_SPOSA</name>
<gene>
    <name evidence="4" type="primary">SPOSA6832_00716</name>
</gene>
<feature type="non-terminal residue" evidence="4">
    <location>
        <position position="1"/>
    </location>
</feature>
<dbReference type="AlphaFoldDB" id="A0A0D6EI29"/>
<reference evidence="5" key="1">
    <citation type="submission" date="2015-02" db="EMBL/GenBank/DDBJ databases">
        <authorList>
            <person name="Gon?alves P."/>
        </authorList>
    </citation>
    <scope>NUCLEOTIDE SEQUENCE [LARGE SCALE GENOMIC DNA]</scope>
</reference>
<dbReference type="Proteomes" id="UP000243876">
    <property type="component" value="Unassembled WGS sequence"/>
</dbReference>
<dbReference type="Pfam" id="PF00620">
    <property type="entry name" value="RhoGAP"/>
    <property type="match status" value="1"/>
</dbReference>
<evidence type="ECO:0000256" key="1">
    <source>
        <dbReference type="ARBA" id="ARBA00022468"/>
    </source>
</evidence>
<evidence type="ECO:0000259" key="3">
    <source>
        <dbReference type="PROSITE" id="PS50238"/>
    </source>
</evidence>
<dbReference type="Pfam" id="PF00611">
    <property type="entry name" value="FCH"/>
    <property type="match status" value="1"/>
</dbReference>
<feature type="compositionally biased region" description="Low complexity" evidence="2">
    <location>
        <begin position="204"/>
        <end position="222"/>
    </location>
</feature>
<dbReference type="GO" id="GO:0005737">
    <property type="term" value="C:cytoplasm"/>
    <property type="evidence" value="ECO:0007669"/>
    <property type="project" value="TreeGrafter"/>
</dbReference>
<feature type="domain" description="Rho-GAP" evidence="3">
    <location>
        <begin position="468"/>
        <end position="652"/>
    </location>
</feature>
<dbReference type="InterPro" id="IPR008936">
    <property type="entry name" value="Rho_GTPase_activation_prot"/>
</dbReference>
<feature type="compositionally biased region" description="Low complexity" evidence="2">
    <location>
        <begin position="235"/>
        <end position="252"/>
    </location>
</feature>